<dbReference type="InterPro" id="IPR036291">
    <property type="entry name" value="NAD(P)-bd_dom_sf"/>
</dbReference>
<accession>A0A9X2VQF4</accession>
<dbReference type="EMBL" id="JANYMP010000015">
    <property type="protein sequence ID" value="MCS7480806.1"/>
    <property type="molecule type" value="Genomic_DNA"/>
</dbReference>
<dbReference type="PANTHER" id="PTHR48079">
    <property type="entry name" value="PROTEIN YEEZ"/>
    <property type="match status" value="1"/>
</dbReference>
<proteinExistence type="predicted"/>
<dbReference type="GO" id="GO:0004029">
    <property type="term" value="F:aldehyde dehydrogenase (NAD+) activity"/>
    <property type="evidence" value="ECO:0007669"/>
    <property type="project" value="TreeGrafter"/>
</dbReference>
<dbReference type="InterPro" id="IPR013120">
    <property type="entry name" value="FAR_NAD-bd"/>
</dbReference>
<dbReference type="Pfam" id="PF07993">
    <property type="entry name" value="NAD_binding_4"/>
    <property type="match status" value="1"/>
</dbReference>
<reference evidence="2" key="1">
    <citation type="submission" date="2022-08" db="EMBL/GenBank/DDBJ databases">
        <authorList>
            <person name="Tistechok S."/>
            <person name="Samborskyy M."/>
            <person name="Roman I."/>
        </authorList>
    </citation>
    <scope>NUCLEOTIDE SEQUENCE</scope>
    <source>
        <strain evidence="2">DSM 103496</strain>
    </source>
</reference>
<dbReference type="Gene3D" id="3.40.50.720">
    <property type="entry name" value="NAD(P)-binding Rossmann-like Domain"/>
    <property type="match status" value="1"/>
</dbReference>
<evidence type="ECO:0000313" key="3">
    <source>
        <dbReference type="Proteomes" id="UP001141259"/>
    </source>
</evidence>
<organism evidence="2 3">
    <name type="scientific">Umezawaea endophytica</name>
    <dbReference type="NCBI Taxonomy" id="1654476"/>
    <lineage>
        <taxon>Bacteria</taxon>
        <taxon>Bacillati</taxon>
        <taxon>Actinomycetota</taxon>
        <taxon>Actinomycetes</taxon>
        <taxon>Pseudonocardiales</taxon>
        <taxon>Pseudonocardiaceae</taxon>
        <taxon>Umezawaea</taxon>
    </lineage>
</organism>
<evidence type="ECO:0000259" key="1">
    <source>
        <dbReference type="Pfam" id="PF07993"/>
    </source>
</evidence>
<dbReference type="RefSeq" id="WP_259626296.1">
    <property type="nucleotide sequence ID" value="NZ_JANYMP010000015.1"/>
</dbReference>
<dbReference type="GO" id="GO:0005737">
    <property type="term" value="C:cytoplasm"/>
    <property type="evidence" value="ECO:0007669"/>
    <property type="project" value="TreeGrafter"/>
</dbReference>
<dbReference type="PANTHER" id="PTHR48079:SF6">
    <property type="entry name" value="NAD(P)-BINDING DOMAIN-CONTAINING PROTEIN-RELATED"/>
    <property type="match status" value="1"/>
</dbReference>
<dbReference type="InterPro" id="IPR051783">
    <property type="entry name" value="NAD(P)-dependent_oxidoreduct"/>
</dbReference>
<protein>
    <submittedName>
        <fullName evidence="2">SDR family oxidoreductase</fullName>
    </submittedName>
</protein>
<dbReference type="Proteomes" id="UP001141259">
    <property type="component" value="Unassembled WGS sequence"/>
</dbReference>
<name>A0A9X2VQF4_9PSEU</name>
<gene>
    <name evidence="2" type="ORF">NZH93_28450</name>
</gene>
<evidence type="ECO:0000313" key="2">
    <source>
        <dbReference type="EMBL" id="MCS7480806.1"/>
    </source>
</evidence>
<sequence length="360" mass="39335">MKQVVTGATGLVGAALVLELLARTDDEVVCLVRPGRKVEPEEKLRTALAKAAREYGADGLEIDKRVTVVPADLGKPRLGVEGLSGAGEFWHNAADLRYEDRHWEALRDTNVEGTRNALDLAEAAGASTFNYTSTAYVAGRLDGEIPEVRMDGVETNNRYEDSKIGAERLVSEATAFATRTLRPSVVIGHSRTYALCGGQSGLYGIQRRLSQFRRALGALGSPEDLATPMRVRAEALARVNLVPVDLVVADAVSISQSGSTAEVFHLTHPAPLQVGPGLGVMFEKAGLPRPVHTDDVTGFTQLEREFDRKIEFYGSYMTGDKRFDQKNLVDAVGSPALHSWRFDLDELAHYLDWYRGLLAR</sequence>
<keyword evidence="3" id="KW-1185">Reference proteome</keyword>
<dbReference type="SUPFAM" id="SSF51735">
    <property type="entry name" value="NAD(P)-binding Rossmann-fold domains"/>
    <property type="match status" value="1"/>
</dbReference>
<comment type="caution">
    <text evidence="2">The sequence shown here is derived from an EMBL/GenBank/DDBJ whole genome shotgun (WGS) entry which is preliminary data.</text>
</comment>
<feature type="domain" description="Thioester reductase (TE)" evidence="1">
    <location>
        <begin position="5"/>
        <end position="248"/>
    </location>
</feature>
<dbReference type="AlphaFoldDB" id="A0A9X2VQF4"/>